<dbReference type="EMBL" id="JBHUME010000005">
    <property type="protein sequence ID" value="MFD2612041.1"/>
    <property type="molecule type" value="Genomic_DNA"/>
</dbReference>
<dbReference type="InterPro" id="IPR027387">
    <property type="entry name" value="Cytb/b6-like_sf"/>
</dbReference>
<keyword evidence="5 10" id="KW-0479">Metal-binding</keyword>
<feature type="domain" description="Cytochrome c" evidence="14">
    <location>
        <begin position="209"/>
        <end position="293"/>
    </location>
</feature>
<accession>A0ABW5P9T2</accession>
<evidence type="ECO:0000256" key="4">
    <source>
        <dbReference type="ARBA" id="ARBA00022692"/>
    </source>
</evidence>
<dbReference type="SUPFAM" id="SSF81648">
    <property type="entry name" value="a domain/subunit of cytochrome bc1 complex (Ubiquinol-cytochrome c reductase)"/>
    <property type="match status" value="1"/>
</dbReference>
<evidence type="ECO:0000256" key="1">
    <source>
        <dbReference type="ARBA" id="ARBA00004141"/>
    </source>
</evidence>
<feature type="transmembrane region" description="Helical" evidence="12">
    <location>
        <begin position="47"/>
        <end position="68"/>
    </location>
</feature>
<dbReference type="InterPro" id="IPR051811">
    <property type="entry name" value="Cytochrome_c550/c551-like"/>
</dbReference>
<evidence type="ECO:0000256" key="6">
    <source>
        <dbReference type="ARBA" id="ARBA00022982"/>
    </source>
</evidence>
<evidence type="ECO:0000256" key="5">
    <source>
        <dbReference type="ARBA" id="ARBA00022723"/>
    </source>
</evidence>
<reference evidence="16" key="1">
    <citation type="journal article" date="2019" name="Int. J. Syst. Evol. Microbiol.">
        <title>The Global Catalogue of Microorganisms (GCM) 10K type strain sequencing project: providing services to taxonomists for standard genome sequencing and annotation.</title>
        <authorList>
            <consortium name="The Broad Institute Genomics Platform"/>
            <consortium name="The Broad Institute Genome Sequencing Center for Infectious Disease"/>
            <person name="Wu L."/>
            <person name="Ma J."/>
        </authorList>
    </citation>
    <scope>NUCLEOTIDE SEQUENCE [LARGE SCALE GENOMIC DNA]</scope>
    <source>
        <strain evidence="16">KCTC 3950</strain>
    </source>
</reference>
<keyword evidence="6" id="KW-0249">Electron transport</keyword>
<evidence type="ECO:0000256" key="9">
    <source>
        <dbReference type="ARBA" id="ARBA00023136"/>
    </source>
</evidence>
<dbReference type="Proteomes" id="UP001597541">
    <property type="component" value="Unassembled WGS sequence"/>
</dbReference>
<evidence type="ECO:0000256" key="10">
    <source>
        <dbReference type="PROSITE-ProRule" id="PRU00433"/>
    </source>
</evidence>
<dbReference type="PROSITE" id="PS51003">
    <property type="entry name" value="CYTB_CTER"/>
    <property type="match status" value="1"/>
</dbReference>
<keyword evidence="16" id="KW-1185">Reference proteome</keyword>
<dbReference type="Pfam" id="PF13442">
    <property type="entry name" value="Cytochrome_CBB3"/>
    <property type="match status" value="1"/>
</dbReference>
<comment type="caution">
    <text evidence="15">The sequence shown here is derived from an EMBL/GenBank/DDBJ whole genome shotgun (WGS) entry which is preliminary data.</text>
</comment>
<dbReference type="RefSeq" id="WP_377601229.1">
    <property type="nucleotide sequence ID" value="NZ_JBHUME010000005.1"/>
</dbReference>
<evidence type="ECO:0000259" key="14">
    <source>
        <dbReference type="PROSITE" id="PS51007"/>
    </source>
</evidence>
<sequence length="298" mass="32630">MAHGHGNKSNEKVVYVGDSRVKKNPNTYIPPDYTSYPGKSEAFIPNFLLKEWMVGAVVMVGFLVLTVAEPAPLGYPANPLNGSFIPMPDWYFLFMYQLLKYPYTSQDYVVLGTLGVPGILFGGLMLAPFLDTGKERRFYRRPIASSLMFLSLIAVIYLTNVSWTHYQHELELTGTVPEHIEREEKAREEAEKGGGGGGTKKPAVIPIVAEDDPGAQLYAKATCVTCHGADLKGMPNAKIPALRGVGDLHDKEAILGIISNGYEQMPAQHDALIGSGFSEQDIDKLADWLSKQKAPAAE</sequence>
<feature type="region of interest" description="Disordered" evidence="11">
    <location>
        <begin position="182"/>
        <end position="203"/>
    </location>
</feature>
<dbReference type="InterPro" id="IPR036150">
    <property type="entry name" value="Cyt_b/b6_C_sf"/>
</dbReference>
<evidence type="ECO:0000259" key="13">
    <source>
        <dbReference type="PROSITE" id="PS51003"/>
    </source>
</evidence>
<evidence type="ECO:0000313" key="15">
    <source>
        <dbReference type="EMBL" id="MFD2612041.1"/>
    </source>
</evidence>
<evidence type="ECO:0000256" key="11">
    <source>
        <dbReference type="SAM" id="MobiDB-lite"/>
    </source>
</evidence>
<keyword evidence="8 10" id="KW-0408">Iron</keyword>
<proteinExistence type="predicted"/>
<feature type="domain" description="Cytochrome b/b6 C-terminal region profile" evidence="13">
    <location>
        <begin position="33"/>
        <end position="159"/>
    </location>
</feature>
<dbReference type="InterPro" id="IPR036909">
    <property type="entry name" value="Cyt_c-like_dom_sf"/>
</dbReference>
<feature type="transmembrane region" description="Helical" evidence="12">
    <location>
        <begin position="108"/>
        <end position="130"/>
    </location>
</feature>
<dbReference type="Gene3D" id="1.20.810.10">
    <property type="entry name" value="Cytochrome Bc1 Complex, Chain C"/>
    <property type="match status" value="1"/>
</dbReference>
<keyword evidence="9 12" id="KW-0472">Membrane</keyword>
<evidence type="ECO:0000256" key="7">
    <source>
        <dbReference type="ARBA" id="ARBA00022989"/>
    </source>
</evidence>
<evidence type="ECO:0000256" key="8">
    <source>
        <dbReference type="ARBA" id="ARBA00023004"/>
    </source>
</evidence>
<dbReference type="InterPro" id="IPR005798">
    <property type="entry name" value="Cyt_b/b6_C"/>
</dbReference>
<feature type="compositionally biased region" description="Basic and acidic residues" evidence="11">
    <location>
        <begin position="182"/>
        <end position="192"/>
    </location>
</feature>
<name>A0ABW5P9T2_9BACL</name>
<keyword evidence="4 12" id="KW-0812">Transmembrane</keyword>
<dbReference type="Gene3D" id="1.10.760.10">
    <property type="entry name" value="Cytochrome c-like domain"/>
    <property type="match status" value="1"/>
</dbReference>
<dbReference type="PROSITE" id="PS51007">
    <property type="entry name" value="CYTC"/>
    <property type="match status" value="1"/>
</dbReference>
<dbReference type="Pfam" id="PF00032">
    <property type="entry name" value="Cytochrom_B_C"/>
    <property type="match status" value="1"/>
</dbReference>
<evidence type="ECO:0000256" key="12">
    <source>
        <dbReference type="SAM" id="Phobius"/>
    </source>
</evidence>
<dbReference type="PANTHER" id="PTHR37823:SF4">
    <property type="entry name" value="MENAQUINOL-CYTOCHROME C REDUCTASE CYTOCHROME B_C SUBUNIT"/>
    <property type="match status" value="1"/>
</dbReference>
<gene>
    <name evidence="15" type="ORF">ACFSUF_06325</name>
</gene>
<keyword evidence="3 10" id="KW-0349">Heme</keyword>
<keyword evidence="2" id="KW-0813">Transport</keyword>
<feature type="transmembrane region" description="Helical" evidence="12">
    <location>
        <begin position="142"/>
        <end position="163"/>
    </location>
</feature>
<protein>
    <submittedName>
        <fullName evidence="15">C-type cytochrome</fullName>
    </submittedName>
</protein>
<evidence type="ECO:0000256" key="2">
    <source>
        <dbReference type="ARBA" id="ARBA00022448"/>
    </source>
</evidence>
<organism evidence="15 16">
    <name type="scientific">Paenibacillus gansuensis</name>
    <dbReference type="NCBI Taxonomy" id="306542"/>
    <lineage>
        <taxon>Bacteria</taxon>
        <taxon>Bacillati</taxon>
        <taxon>Bacillota</taxon>
        <taxon>Bacilli</taxon>
        <taxon>Bacillales</taxon>
        <taxon>Paenibacillaceae</taxon>
        <taxon>Paenibacillus</taxon>
    </lineage>
</organism>
<dbReference type="SUPFAM" id="SSF46626">
    <property type="entry name" value="Cytochrome c"/>
    <property type="match status" value="1"/>
</dbReference>
<evidence type="ECO:0000313" key="16">
    <source>
        <dbReference type="Proteomes" id="UP001597541"/>
    </source>
</evidence>
<evidence type="ECO:0000256" key="3">
    <source>
        <dbReference type="ARBA" id="ARBA00022617"/>
    </source>
</evidence>
<dbReference type="PANTHER" id="PTHR37823">
    <property type="entry name" value="CYTOCHROME C-553-LIKE"/>
    <property type="match status" value="1"/>
</dbReference>
<dbReference type="InterPro" id="IPR009056">
    <property type="entry name" value="Cyt_c-like_dom"/>
</dbReference>
<comment type="subcellular location">
    <subcellularLocation>
        <location evidence="1">Membrane</location>
        <topology evidence="1">Multi-pass membrane protein</topology>
    </subcellularLocation>
</comment>
<keyword evidence="7 12" id="KW-1133">Transmembrane helix</keyword>